<dbReference type="GO" id="GO:0006508">
    <property type="term" value="P:proteolysis"/>
    <property type="evidence" value="ECO:0007669"/>
    <property type="project" value="UniProtKB-KW"/>
</dbReference>
<keyword evidence="3" id="KW-0645">Protease</keyword>
<evidence type="ECO:0000256" key="2">
    <source>
        <dbReference type="SAM" id="Phobius"/>
    </source>
</evidence>
<feature type="compositionally biased region" description="Acidic residues" evidence="1">
    <location>
        <begin position="227"/>
        <end position="239"/>
    </location>
</feature>
<feature type="transmembrane region" description="Helical" evidence="2">
    <location>
        <begin position="120"/>
        <end position="137"/>
    </location>
</feature>
<dbReference type="RefSeq" id="WP_185001577.1">
    <property type="nucleotide sequence ID" value="NZ_BAAAUI010000031.1"/>
</dbReference>
<proteinExistence type="predicted"/>
<feature type="compositionally biased region" description="Basic and acidic residues" evidence="1">
    <location>
        <begin position="61"/>
        <end position="76"/>
    </location>
</feature>
<dbReference type="GO" id="GO:0008233">
    <property type="term" value="F:peptidase activity"/>
    <property type="evidence" value="ECO:0007669"/>
    <property type="project" value="UniProtKB-KW"/>
</dbReference>
<evidence type="ECO:0000313" key="4">
    <source>
        <dbReference type="Proteomes" id="UP000533598"/>
    </source>
</evidence>
<gene>
    <name evidence="3" type="ORF">HNR67_001745</name>
</gene>
<comment type="caution">
    <text evidence="3">The sequence shown here is derived from an EMBL/GenBank/DDBJ whole genome shotgun (WGS) entry which is preliminary data.</text>
</comment>
<keyword evidence="3" id="KW-0378">Hydrolase</keyword>
<evidence type="ECO:0000256" key="1">
    <source>
        <dbReference type="SAM" id="MobiDB-lite"/>
    </source>
</evidence>
<dbReference type="AlphaFoldDB" id="A0A7W7C6V5"/>
<dbReference type="EMBL" id="JACHMH010000001">
    <property type="protein sequence ID" value="MBB4675627.1"/>
    <property type="molecule type" value="Genomic_DNA"/>
</dbReference>
<accession>A0A7W7C6V5</accession>
<feature type="region of interest" description="Disordered" evidence="1">
    <location>
        <begin position="188"/>
        <end position="252"/>
    </location>
</feature>
<name>A0A7W7C6V5_9PSEU</name>
<feature type="transmembrane region" description="Helical" evidence="2">
    <location>
        <begin position="6"/>
        <end position="23"/>
    </location>
</feature>
<keyword evidence="2" id="KW-0812">Transmembrane</keyword>
<dbReference type="NCBIfam" id="NF045516">
    <property type="entry name" value="GlpR"/>
    <property type="match status" value="1"/>
</dbReference>
<sequence>MPSSLIFAALAAAWLIVLVPMVARRRGPVARTADSALAARVVRRGGSTGTVEEVLAMPEPEDGHHDDPVEAAPERPRRAKFAPLDGEEATPRRYRPGRGGFDPEQAALVAEAKYAFRQRVVLAMLLLALGTGLAAGFLWPMLWWGHGAVDLLLVGYLTYLRRQVRIEAEVRERRLARLGGRRAVAEDADEAEEAEVEGEYVAPKPTAGVKPTPKPSCTSRPGTVMVEIDDGDPAFDELDPPGQVSYRRAAGE</sequence>
<dbReference type="InterPro" id="IPR053779">
    <property type="entry name" value="GlpR"/>
</dbReference>
<reference evidence="3 4" key="1">
    <citation type="submission" date="2020-08" db="EMBL/GenBank/DDBJ databases">
        <title>Sequencing the genomes of 1000 actinobacteria strains.</title>
        <authorList>
            <person name="Klenk H.-P."/>
        </authorList>
    </citation>
    <scope>NUCLEOTIDE SEQUENCE [LARGE SCALE GENOMIC DNA]</scope>
    <source>
        <strain evidence="3 4">DSM 44230</strain>
    </source>
</reference>
<dbReference type="Proteomes" id="UP000533598">
    <property type="component" value="Unassembled WGS sequence"/>
</dbReference>
<protein>
    <submittedName>
        <fullName evidence="3">Membrane protein implicated in regulation of membrane protease activity</fullName>
    </submittedName>
</protein>
<keyword evidence="4" id="KW-1185">Reference proteome</keyword>
<keyword evidence="2" id="KW-1133">Transmembrane helix</keyword>
<organism evidence="3 4">
    <name type="scientific">Crossiella cryophila</name>
    <dbReference type="NCBI Taxonomy" id="43355"/>
    <lineage>
        <taxon>Bacteria</taxon>
        <taxon>Bacillati</taxon>
        <taxon>Actinomycetota</taxon>
        <taxon>Actinomycetes</taxon>
        <taxon>Pseudonocardiales</taxon>
        <taxon>Pseudonocardiaceae</taxon>
        <taxon>Crossiella</taxon>
    </lineage>
</organism>
<feature type="region of interest" description="Disordered" evidence="1">
    <location>
        <begin position="58"/>
        <end position="98"/>
    </location>
</feature>
<feature type="compositionally biased region" description="Acidic residues" evidence="1">
    <location>
        <begin position="188"/>
        <end position="198"/>
    </location>
</feature>
<keyword evidence="2" id="KW-0472">Membrane</keyword>
<evidence type="ECO:0000313" key="3">
    <source>
        <dbReference type="EMBL" id="MBB4675627.1"/>
    </source>
</evidence>